<dbReference type="GO" id="GO:0000455">
    <property type="term" value="P:enzyme-directed rRNA pseudouridine synthesis"/>
    <property type="evidence" value="ECO:0007669"/>
    <property type="project" value="TreeGrafter"/>
</dbReference>
<proteinExistence type="predicted"/>
<feature type="region of interest" description="Disordered" evidence="1">
    <location>
        <begin position="301"/>
        <end position="323"/>
    </location>
</feature>
<organism evidence="3 4">
    <name type="scientific">Eufriesea mexicana</name>
    <dbReference type="NCBI Taxonomy" id="516756"/>
    <lineage>
        <taxon>Eukaryota</taxon>
        <taxon>Metazoa</taxon>
        <taxon>Ecdysozoa</taxon>
        <taxon>Arthropoda</taxon>
        <taxon>Hexapoda</taxon>
        <taxon>Insecta</taxon>
        <taxon>Pterygota</taxon>
        <taxon>Neoptera</taxon>
        <taxon>Endopterygota</taxon>
        <taxon>Hymenoptera</taxon>
        <taxon>Apocrita</taxon>
        <taxon>Aculeata</taxon>
        <taxon>Apoidea</taxon>
        <taxon>Anthophila</taxon>
        <taxon>Apidae</taxon>
        <taxon>Eufriesea</taxon>
    </lineage>
</organism>
<feature type="transmembrane region" description="Helical" evidence="2">
    <location>
        <begin position="269"/>
        <end position="290"/>
    </location>
</feature>
<evidence type="ECO:0000256" key="2">
    <source>
        <dbReference type="SAM" id="Phobius"/>
    </source>
</evidence>
<gene>
    <name evidence="3" type="ORF">WN48_04678</name>
</gene>
<feature type="region of interest" description="Disordered" evidence="1">
    <location>
        <begin position="212"/>
        <end position="241"/>
    </location>
</feature>
<keyword evidence="2" id="KW-0472">Membrane</keyword>
<dbReference type="PANTHER" id="PTHR21600:SF40">
    <property type="entry name" value="PSEUDOURIDYLATE SYNTHASE RPUSD2"/>
    <property type="match status" value="1"/>
</dbReference>
<dbReference type="EMBL" id="KQ760343">
    <property type="protein sequence ID" value="OAD60863.1"/>
    <property type="molecule type" value="Genomic_DNA"/>
</dbReference>
<keyword evidence="4" id="KW-1185">Reference proteome</keyword>
<feature type="region of interest" description="Disordered" evidence="1">
    <location>
        <begin position="341"/>
        <end position="364"/>
    </location>
</feature>
<evidence type="ECO:0000313" key="3">
    <source>
        <dbReference type="EMBL" id="OAD60863.1"/>
    </source>
</evidence>
<keyword evidence="2" id="KW-1133">Transmembrane helix</keyword>
<reference evidence="3 4" key="1">
    <citation type="submission" date="2015-07" db="EMBL/GenBank/DDBJ databases">
        <title>The genome of Eufriesea mexicana.</title>
        <authorList>
            <person name="Pan H."/>
            <person name="Kapheim K."/>
        </authorList>
    </citation>
    <scope>NUCLEOTIDE SEQUENCE [LARGE SCALE GENOMIC DNA]</scope>
    <source>
        <strain evidence="3">0111107269</strain>
        <tissue evidence="3">Whole body</tissue>
    </source>
</reference>
<dbReference type="OrthoDB" id="424794at2759"/>
<dbReference type="GO" id="GO:0009982">
    <property type="term" value="F:pseudouridine synthase activity"/>
    <property type="evidence" value="ECO:0007669"/>
    <property type="project" value="TreeGrafter"/>
</dbReference>
<dbReference type="Proteomes" id="UP000250275">
    <property type="component" value="Unassembled WGS sequence"/>
</dbReference>
<sequence length="413" mass="46251">MSASPPTTLEPMRDKGGRGEDEWLRKVYPYYFTFTTFTKGRWVGEKILEVFAREFRAHPAEEYERCIRAGTLTVNYQKVDVDYRLRHNDLLANVVHRRDTGKKPLDWLENCAEINCSPAEFIYPPPDDKSFLSPVPPADLCGQMHPDLSFREFKTPLRRPGCRTPLGVARQSRELWGFGAATRPTTSRLTLPQVAGPAAKFSNKFTVTGGGYARYRSSPPSHPPPSSHGEAPMDACISWQPPSPNIVTDPTSISATSPVSCLTFRAHSFGVVVVAALMALSFALDLVFAITRPASHHTLPFSESYSPTSIERGPNLDQASPESPWTWSRLETAYSKRGPLYVDESKPAKEPRRRYEHPESVRNSPKPLIISSSLPISPIKAIDYSPGYRPRFVLSRIIILLCRVFNCPSRGIF</sequence>
<protein>
    <submittedName>
        <fullName evidence="3">RNA pseudouridylate synthase domain-containing protein 2</fullName>
    </submittedName>
</protein>
<dbReference type="PANTHER" id="PTHR21600">
    <property type="entry name" value="MITOCHONDRIAL RNA PSEUDOURIDINE SYNTHASE"/>
    <property type="match status" value="1"/>
</dbReference>
<keyword evidence="2" id="KW-0812">Transmembrane</keyword>
<accession>A0A310SQB1</accession>
<name>A0A310SQB1_9HYME</name>
<dbReference type="AlphaFoldDB" id="A0A310SQB1"/>
<evidence type="ECO:0000256" key="1">
    <source>
        <dbReference type="SAM" id="MobiDB-lite"/>
    </source>
</evidence>
<evidence type="ECO:0000313" key="4">
    <source>
        <dbReference type="Proteomes" id="UP000250275"/>
    </source>
</evidence>
<dbReference type="InterPro" id="IPR050188">
    <property type="entry name" value="RluA_PseudoU_synthase"/>
</dbReference>